<reference evidence="1 2" key="1">
    <citation type="journal article" date="2013" name="J. Microbiol.">
        <title>Lysinibacillus chungkukjangi sp. nov., isolated from Chungkukjang, Korean fermented soybean food.</title>
        <authorList>
            <person name="Kim S.J."/>
            <person name="Jang Y.H."/>
            <person name="Hamada M."/>
            <person name="Ahn J.H."/>
            <person name="Weon H.Y."/>
            <person name="Suzuki K."/>
            <person name="Whang K.S."/>
            <person name="Kwon S.W."/>
        </authorList>
    </citation>
    <scope>NUCLEOTIDE SEQUENCE [LARGE SCALE GENOMIC DNA]</scope>
    <source>
        <strain evidence="1 2">MCCC 1A12701</strain>
    </source>
</reference>
<comment type="caution">
    <text evidence="1">The sequence shown here is derived from an EMBL/GenBank/DDBJ whole genome shotgun (WGS) entry which is preliminary data.</text>
</comment>
<evidence type="ECO:0000313" key="2">
    <source>
        <dbReference type="Proteomes" id="UP000274033"/>
    </source>
</evidence>
<proteinExistence type="predicted"/>
<dbReference type="EMBL" id="RRCT01000001">
    <property type="protein sequence ID" value="RQW76152.1"/>
    <property type="molecule type" value="Genomic_DNA"/>
</dbReference>
<dbReference type="AlphaFoldDB" id="A0A3N9UUP1"/>
<evidence type="ECO:0000313" key="1">
    <source>
        <dbReference type="EMBL" id="RQW76152.1"/>
    </source>
</evidence>
<keyword evidence="2" id="KW-1185">Reference proteome</keyword>
<dbReference type="Proteomes" id="UP000274033">
    <property type="component" value="Unassembled WGS sequence"/>
</dbReference>
<gene>
    <name evidence="1" type="ORF">EBB45_00975</name>
</gene>
<protein>
    <submittedName>
        <fullName evidence="1">Uncharacterized protein</fullName>
    </submittedName>
</protein>
<organism evidence="1 2">
    <name type="scientific">Lysinibacillus composti</name>
    <dbReference type="NCBI Taxonomy" id="720633"/>
    <lineage>
        <taxon>Bacteria</taxon>
        <taxon>Bacillati</taxon>
        <taxon>Bacillota</taxon>
        <taxon>Bacilli</taxon>
        <taxon>Bacillales</taxon>
        <taxon>Bacillaceae</taxon>
        <taxon>Lysinibacillus</taxon>
    </lineage>
</organism>
<dbReference type="RefSeq" id="WP_124761705.1">
    <property type="nucleotide sequence ID" value="NZ_JAFBDY010000001.1"/>
</dbReference>
<name>A0A3N9UUP1_9BACI</name>
<accession>A0A3N9UUP1</accession>
<dbReference type="OrthoDB" id="2738250at2"/>
<sequence>MKNLRISIVIILLIIVVGSYFDVTFKNLTVEEAEQIALKDAIANGYDTATLWKEFNTQTTKRYIYSEKYEKDVKIWQVNLDTTDHPDNIPAFVYYIKEDTGEIIGFINVVDNVVEK</sequence>